<dbReference type="OrthoDB" id="7665302at2"/>
<dbReference type="RefSeq" id="WP_090218994.1">
    <property type="nucleotide sequence ID" value="NZ_CANLDO010000006.1"/>
</dbReference>
<dbReference type="STRING" id="1156985.SAMN04488118_106136"/>
<dbReference type="AlphaFoldDB" id="A0A1G5QXT0"/>
<proteinExistence type="predicted"/>
<organism evidence="1 2">
    <name type="scientific">Epibacterium ulvae</name>
    <dbReference type="NCBI Taxonomy" id="1156985"/>
    <lineage>
        <taxon>Bacteria</taxon>
        <taxon>Pseudomonadati</taxon>
        <taxon>Pseudomonadota</taxon>
        <taxon>Alphaproteobacteria</taxon>
        <taxon>Rhodobacterales</taxon>
        <taxon>Roseobacteraceae</taxon>
        <taxon>Epibacterium</taxon>
    </lineage>
</organism>
<gene>
    <name evidence="1" type="ORF">SAMN04488118_106136</name>
</gene>
<protein>
    <submittedName>
        <fullName evidence="1">Uncharacterized protein</fullName>
    </submittedName>
</protein>
<evidence type="ECO:0000313" key="2">
    <source>
        <dbReference type="Proteomes" id="UP000198767"/>
    </source>
</evidence>
<dbReference type="Proteomes" id="UP000198767">
    <property type="component" value="Unassembled WGS sequence"/>
</dbReference>
<reference evidence="1 2" key="1">
    <citation type="submission" date="2016-10" db="EMBL/GenBank/DDBJ databases">
        <authorList>
            <person name="de Groot N.N."/>
        </authorList>
    </citation>
    <scope>NUCLEOTIDE SEQUENCE [LARGE SCALE GENOMIC DNA]</scope>
    <source>
        <strain evidence="1 2">U95</strain>
    </source>
</reference>
<evidence type="ECO:0000313" key="1">
    <source>
        <dbReference type="EMBL" id="SCZ66061.1"/>
    </source>
</evidence>
<dbReference type="EMBL" id="FMWG01000006">
    <property type="protein sequence ID" value="SCZ66061.1"/>
    <property type="molecule type" value="Genomic_DNA"/>
</dbReference>
<name>A0A1G5QXT0_9RHOB</name>
<sequence length="119" mass="13674">MFNLLTTQERRIETKTNPLRQSAWASARVSKRLDSELASQLRMFLRADFEQANCWSMLRRVLRSKGFSLKLDQGRLRLVDSHSRVAICSTGFLGFPLAALERQFGASVQSNLWNNWLIG</sequence>
<keyword evidence="2" id="KW-1185">Reference proteome</keyword>
<accession>A0A1G5QXT0</accession>